<feature type="region of interest" description="Disordered" evidence="1">
    <location>
        <begin position="622"/>
        <end position="649"/>
    </location>
</feature>
<feature type="region of interest" description="Disordered" evidence="1">
    <location>
        <begin position="1"/>
        <end position="63"/>
    </location>
</feature>
<name>A0A2A9P578_OPHUN</name>
<protein>
    <submittedName>
        <fullName evidence="2">Uncharacterized protein</fullName>
    </submittedName>
</protein>
<proteinExistence type="predicted"/>
<feature type="region of interest" description="Disordered" evidence="1">
    <location>
        <begin position="556"/>
        <end position="595"/>
    </location>
</feature>
<reference evidence="2 3" key="1">
    <citation type="journal article" date="2015" name="BMC Genomics">
        <title>Gene expression during zombie ant biting behavior reflects the complexity underlying fungal parasitic behavioral manipulation.</title>
        <authorList>
            <person name="de Bekker C."/>
            <person name="Ohm R.A."/>
            <person name="Loreto R.G."/>
            <person name="Sebastian A."/>
            <person name="Albert I."/>
            <person name="Merrow M."/>
            <person name="Brachmann A."/>
            <person name="Hughes D.P."/>
        </authorList>
    </citation>
    <scope>NUCLEOTIDE SEQUENCE [LARGE SCALE GENOMIC DNA]</scope>
    <source>
        <strain evidence="2 3">SC16a</strain>
    </source>
</reference>
<feature type="compositionally biased region" description="Acidic residues" evidence="1">
    <location>
        <begin position="558"/>
        <end position="585"/>
    </location>
</feature>
<keyword evidence="3" id="KW-1185">Reference proteome</keyword>
<feature type="region of interest" description="Disordered" evidence="1">
    <location>
        <begin position="319"/>
        <end position="340"/>
    </location>
</feature>
<evidence type="ECO:0000313" key="2">
    <source>
        <dbReference type="EMBL" id="PFH55996.1"/>
    </source>
</evidence>
<gene>
    <name evidence="2" type="ORF">XA68_17226</name>
</gene>
<feature type="region of interest" description="Disordered" evidence="1">
    <location>
        <begin position="456"/>
        <end position="476"/>
    </location>
</feature>
<sequence length="649" mass="71294">MEPRNRRDEMFDENDSEGEPAPINPGRPSQGHPPADPFQGHYTNNNITAAPYTGHGEQSGGLSVPVEANRNAIIPQGNPFPLPLRINTVVSRDSNTSSDAEAPVIAYQDDYHIGGPHHDRTAGFPIQDADIMADADENAVRTPVQSPVQNNANGFAGTHHARLENRMGDDYRVLVGYQGQDQGQNALNAVHMHQRHAIVAGNLPVSTCASHESGHDVVGFYRDDEFGNVNRFRGNQINGNVNPLSVAVDPFNNSGNGNPLNNDRANGDTNTFSNFQFNSVISLNNVNSFNNNVNLFNNNVNSFNVNSFNNNTNLFNNNANSFNNSRNSSGNPLNNNRVNGNTNLFGNVQSIGNVNSFNNNPHNNDRVIGNPRDTQLNHNGNSNPFETSQPNQSVNVFNLPQIRNMINYMNENRLNGHGSQYNGFLANGNVFLFTNGPLNGNQPNGNQAIGNVNSVDNHSYQPNHSHTHPGLSNGDNEANQEWLQQVADAIQVILPEEACSRGRLWLFPLPFQHEPGALGSMLNLAREAQQLTILWVAESSPGDVRPAGAGIARVTFEYADEEDDEEEDDEDDGEEDDEDEEEDEPMSEHEITQLQRGRLSVAAGIELEALGLVEEFLRQFEESVRSREAQEEANGETNGEANREVNEEA</sequence>
<accession>A0A2A9P578</accession>
<dbReference type="AlphaFoldDB" id="A0A2A9P578"/>
<comment type="caution">
    <text evidence="2">The sequence shown here is derived from an EMBL/GenBank/DDBJ whole genome shotgun (WGS) entry which is preliminary data.</text>
</comment>
<evidence type="ECO:0000256" key="1">
    <source>
        <dbReference type="SAM" id="MobiDB-lite"/>
    </source>
</evidence>
<organism evidence="2 3">
    <name type="scientific">Ophiocordyceps unilateralis</name>
    <name type="common">Zombie-ant fungus</name>
    <name type="synonym">Torrubia unilateralis</name>
    <dbReference type="NCBI Taxonomy" id="268505"/>
    <lineage>
        <taxon>Eukaryota</taxon>
        <taxon>Fungi</taxon>
        <taxon>Dikarya</taxon>
        <taxon>Ascomycota</taxon>
        <taxon>Pezizomycotina</taxon>
        <taxon>Sordariomycetes</taxon>
        <taxon>Hypocreomycetidae</taxon>
        <taxon>Hypocreales</taxon>
        <taxon>Ophiocordycipitaceae</taxon>
        <taxon>Ophiocordyceps</taxon>
    </lineage>
</organism>
<reference evidence="2 3" key="2">
    <citation type="journal article" date="2017" name="Sci. Rep.">
        <title>Ant-infecting Ophiocordyceps genomes reveal a high diversity of potential behavioral manipulation genes and a possible major role for enterotoxins.</title>
        <authorList>
            <person name="de Bekker C."/>
            <person name="Ohm R.A."/>
            <person name="Evans H.C."/>
            <person name="Brachmann A."/>
            <person name="Hughes D.P."/>
        </authorList>
    </citation>
    <scope>NUCLEOTIDE SEQUENCE [LARGE SCALE GENOMIC DNA]</scope>
    <source>
        <strain evidence="2 3">SC16a</strain>
    </source>
</reference>
<dbReference type="Proteomes" id="UP000037136">
    <property type="component" value="Unassembled WGS sequence"/>
</dbReference>
<dbReference type="EMBL" id="LAZP02000693">
    <property type="protein sequence ID" value="PFH55996.1"/>
    <property type="molecule type" value="Genomic_DNA"/>
</dbReference>
<evidence type="ECO:0000313" key="3">
    <source>
        <dbReference type="Proteomes" id="UP000037136"/>
    </source>
</evidence>